<dbReference type="Pfam" id="PF00535">
    <property type="entry name" value="Glycos_transf_2"/>
    <property type="match status" value="1"/>
</dbReference>
<keyword evidence="3" id="KW-1185">Reference proteome</keyword>
<dbReference type="EMBL" id="SJSA01000001">
    <property type="protein sequence ID" value="TGG39764.1"/>
    <property type="molecule type" value="Genomic_DNA"/>
</dbReference>
<dbReference type="Gene3D" id="3.90.550.10">
    <property type="entry name" value="Spore Coat Polysaccharide Biosynthesis Protein SpsA, Chain A"/>
    <property type="match status" value="1"/>
</dbReference>
<dbReference type="PANTHER" id="PTHR43179">
    <property type="entry name" value="RHAMNOSYLTRANSFERASE WBBL"/>
    <property type="match status" value="1"/>
</dbReference>
<dbReference type="InterPro" id="IPR001173">
    <property type="entry name" value="Glyco_trans_2-like"/>
</dbReference>
<gene>
    <name evidence="2" type="ORF">EZ315_03255</name>
</gene>
<dbReference type="AlphaFoldDB" id="A0A4Z0V654"/>
<protein>
    <submittedName>
        <fullName evidence="2">Glycosyltransferase family 2 protein</fullName>
    </submittedName>
</protein>
<sequence length="284" mass="33427">MVSVSIVTFHTPLSQLECCLKSLDSRCVSRIYIIDNSRSDHLHKWCSDKPKVTYLPNDNTGYGAGHNTAIRLELPLPGEYHLVMNSDVEFFPEIIKDIEKYMDSHPSTGMLQPKMLGTNGDKQYSCRRLPTPADVFIRRFFPEGWFRGIRERYLLKHLDQERTWNIPYHQGSFMFIRKKALMDTGIFDERFFMYPEDIDLTRRIHRNYLTVYWPGATIVHHHEAASYKSLRMLGIHIVNMIRYFNKWGWIHDPERDLFNNQIEGNITYTQASKPELKLPPQATN</sequence>
<dbReference type="PANTHER" id="PTHR43179:SF10">
    <property type="entry name" value="GLYCOSYL TRANSFERASE"/>
    <property type="match status" value="1"/>
</dbReference>
<evidence type="ECO:0000313" key="3">
    <source>
        <dbReference type="Proteomes" id="UP000297635"/>
    </source>
</evidence>
<accession>A0A4Z0V654</accession>
<dbReference type="SUPFAM" id="SSF53448">
    <property type="entry name" value="Nucleotide-diphospho-sugar transferases"/>
    <property type="match status" value="1"/>
</dbReference>
<comment type="caution">
    <text evidence="2">The sequence shown here is derived from an EMBL/GenBank/DDBJ whole genome shotgun (WGS) entry which is preliminary data.</text>
</comment>
<keyword evidence="2" id="KW-0808">Transferase</keyword>
<dbReference type="Proteomes" id="UP000297635">
    <property type="component" value="Unassembled WGS sequence"/>
</dbReference>
<organism evidence="2 3">
    <name type="scientific">Duncaniella freteri</name>
    <dbReference type="NCBI Taxonomy" id="2530391"/>
    <lineage>
        <taxon>Bacteria</taxon>
        <taxon>Pseudomonadati</taxon>
        <taxon>Bacteroidota</taxon>
        <taxon>Bacteroidia</taxon>
        <taxon>Bacteroidales</taxon>
        <taxon>Muribaculaceae</taxon>
        <taxon>Duncaniella</taxon>
    </lineage>
</organism>
<evidence type="ECO:0000313" key="2">
    <source>
        <dbReference type="EMBL" id="TGG39764.1"/>
    </source>
</evidence>
<dbReference type="GO" id="GO:0016740">
    <property type="term" value="F:transferase activity"/>
    <property type="evidence" value="ECO:0007669"/>
    <property type="project" value="UniProtKB-KW"/>
</dbReference>
<evidence type="ECO:0000259" key="1">
    <source>
        <dbReference type="Pfam" id="PF00535"/>
    </source>
</evidence>
<dbReference type="InterPro" id="IPR029044">
    <property type="entry name" value="Nucleotide-diphossugar_trans"/>
</dbReference>
<feature type="domain" description="Glycosyltransferase 2-like" evidence="1">
    <location>
        <begin position="4"/>
        <end position="183"/>
    </location>
</feature>
<dbReference type="GeneID" id="82148795"/>
<name>A0A4Z0V654_9BACT</name>
<dbReference type="RefSeq" id="WP_135470575.1">
    <property type="nucleotide sequence ID" value="NZ_SJSA01000001.1"/>
</dbReference>
<proteinExistence type="predicted"/>
<reference evidence="2 3" key="1">
    <citation type="submission" date="2019-02" db="EMBL/GenBank/DDBJ databases">
        <title>Isolation and identification of novel species under the genus Muribaculum.</title>
        <authorList>
            <person name="Miyake S."/>
            <person name="Ding Y."/>
            <person name="Low A."/>
            <person name="Soh M."/>
            <person name="Seedorf H."/>
        </authorList>
    </citation>
    <scope>NUCLEOTIDE SEQUENCE [LARGE SCALE GENOMIC DNA]</scope>
    <source>
        <strain evidence="2 3">TLL-A3</strain>
    </source>
</reference>